<feature type="compositionally biased region" description="Pro residues" evidence="1">
    <location>
        <begin position="73"/>
        <end position="88"/>
    </location>
</feature>
<sequence>MSVSDDSRGARTPRLLAPAASNASEQNNDNNTPPRRQVLKLGASLLTVGSSGALLAACGGGGSDGPALGPFPASTPAPAPAPAATPAPPAAAAKISSFSIAVMPDTQFYARYATAAESDQYNKRFGSAPFAAQTKWIADNAKGLNIPFTIHLGDVVDQVGKPDQWKVADAAMKILEDAKLPYSVLAGNHDVLRDVDYSVDSVGGTDKDRTPANEPYIQWFGTERAKKQATFGERDTSGFHEYHVFEAQGQKFMVLSLSWRISDAGIAWARQVIRKNPTLPVILVNHQLLNIAPDGTSPLETDYGKMLWEKLIRDNDQIFMTLNGHHHGAAHLTKINDFGRKVEEMVVDYQMAYQGGNGLMRLYEFDLTNKKIKVLSFSPWVPQKPAATLNSFDQAVLTTANEAFTIDMDFAQRFSGFNKSFGAGSATIEGSLVDKARAMILANYKEPATLVQRPATNSDDYPKVANTLAHWRFFGGTANQPVLPGTVIADVAGSNPLHRDALNQGGVVGATDGDIVWTDDRHYLSAAPGSVRFLNTNKNTPRLSYFLTDAAAPINAQTLENGYTIEAFIKIDKSWTIANNEWMNIMTRDGRSGDLPGYAGDGDAPPMLFAISNLREVQWEVVPSPAGPNAKTNWSGEVIADRWIHIAVVNDPASHDTTMYVEGAPVLRNVTAAKGLATLSATSQWVVGGGSWNLKRGDGFFGNIGEVRVVAAALTPAQWLTARKPA</sequence>
<dbReference type="RefSeq" id="WP_126021846.1">
    <property type="nucleotide sequence ID" value="NZ_RXFT01000004.1"/>
</dbReference>
<dbReference type="OrthoDB" id="9773411at2"/>
<dbReference type="Gene3D" id="3.60.21.10">
    <property type="match status" value="1"/>
</dbReference>
<evidence type="ECO:0000313" key="4">
    <source>
        <dbReference type="Proteomes" id="UP000281118"/>
    </source>
</evidence>
<accession>A0A433MIH8</accession>
<dbReference type="GO" id="GO:0016787">
    <property type="term" value="F:hydrolase activity"/>
    <property type="evidence" value="ECO:0007669"/>
    <property type="project" value="InterPro"/>
</dbReference>
<protein>
    <submittedName>
        <fullName evidence="3">Modulator protein</fullName>
    </submittedName>
</protein>
<dbReference type="PANTHER" id="PTHR43143">
    <property type="entry name" value="METALLOPHOSPHOESTERASE, CALCINEURIN SUPERFAMILY"/>
    <property type="match status" value="1"/>
</dbReference>
<organism evidence="3 4">
    <name type="scientific">Variovorax guangxiensis</name>
    <dbReference type="NCBI Taxonomy" id="1775474"/>
    <lineage>
        <taxon>Bacteria</taxon>
        <taxon>Pseudomonadati</taxon>
        <taxon>Pseudomonadota</taxon>
        <taxon>Betaproteobacteria</taxon>
        <taxon>Burkholderiales</taxon>
        <taxon>Comamonadaceae</taxon>
        <taxon>Variovorax</taxon>
    </lineage>
</organism>
<feature type="domain" description="Calcineurin-like phosphoesterase" evidence="2">
    <location>
        <begin position="99"/>
        <end position="327"/>
    </location>
</feature>
<evidence type="ECO:0000256" key="1">
    <source>
        <dbReference type="SAM" id="MobiDB-lite"/>
    </source>
</evidence>
<dbReference type="EMBL" id="RXFT01000004">
    <property type="protein sequence ID" value="RUR67686.1"/>
    <property type="molecule type" value="Genomic_DNA"/>
</dbReference>
<feature type="compositionally biased region" description="Polar residues" evidence="1">
    <location>
        <begin position="21"/>
        <end position="34"/>
    </location>
</feature>
<name>A0A433MIH8_9BURK</name>
<dbReference type="InterPro" id="IPR051918">
    <property type="entry name" value="STPP_CPPED1"/>
</dbReference>
<dbReference type="SUPFAM" id="SSF49899">
    <property type="entry name" value="Concanavalin A-like lectins/glucanases"/>
    <property type="match status" value="1"/>
</dbReference>
<dbReference type="Pfam" id="PF13385">
    <property type="entry name" value="Laminin_G_3"/>
    <property type="match status" value="1"/>
</dbReference>
<dbReference type="Proteomes" id="UP000281118">
    <property type="component" value="Unassembled WGS sequence"/>
</dbReference>
<dbReference type="AlphaFoldDB" id="A0A433MIH8"/>
<dbReference type="InterPro" id="IPR013320">
    <property type="entry name" value="ConA-like_dom_sf"/>
</dbReference>
<dbReference type="PANTHER" id="PTHR43143:SF5">
    <property type="entry name" value="SECRETED PROTEIN"/>
    <property type="match status" value="1"/>
</dbReference>
<dbReference type="InterPro" id="IPR004843">
    <property type="entry name" value="Calcineurin-like_PHP"/>
</dbReference>
<reference evidence="3 4" key="1">
    <citation type="submission" date="2018-12" db="EMBL/GenBank/DDBJ databases">
        <title>The genome sequences of Variovorax guangxiensis DSM 27352.</title>
        <authorList>
            <person name="Gao J."/>
            <person name="Sun J."/>
        </authorList>
    </citation>
    <scope>NUCLEOTIDE SEQUENCE [LARGE SCALE GENOMIC DNA]</scope>
    <source>
        <strain evidence="3 4">DSM 27352</strain>
    </source>
</reference>
<dbReference type="InterPro" id="IPR029052">
    <property type="entry name" value="Metallo-depent_PP-like"/>
</dbReference>
<comment type="caution">
    <text evidence="3">The sequence shown here is derived from an EMBL/GenBank/DDBJ whole genome shotgun (WGS) entry which is preliminary data.</text>
</comment>
<evidence type="ECO:0000259" key="2">
    <source>
        <dbReference type="Pfam" id="PF00149"/>
    </source>
</evidence>
<dbReference type="Pfam" id="PF00149">
    <property type="entry name" value="Metallophos"/>
    <property type="match status" value="1"/>
</dbReference>
<gene>
    <name evidence="3" type="ORF">EJP67_11535</name>
</gene>
<evidence type="ECO:0000313" key="3">
    <source>
        <dbReference type="EMBL" id="RUR67686.1"/>
    </source>
</evidence>
<proteinExistence type="predicted"/>
<dbReference type="SUPFAM" id="SSF56300">
    <property type="entry name" value="Metallo-dependent phosphatases"/>
    <property type="match status" value="1"/>
</dbReference>
<dbReference type="Gene3D" id="2.60.120.200">
    <property type="match status" value="1"/>
</dbReference>
<feature type="region of interest" description="Disordered" evidence="1">
    <location>
        <begin position="1"/>
        <end position="37"/>
    </location>
</feature>
<feature type="region of interest" description="Disordered" evidence="1">
    <location>
        <begin position="67"/>
        <end position="88"/>
    </location>
</feature>